<evidence type="ECO:0000313" key="2">
    <source>
        <dbReference type="EMBL" id="ETN46266.1"/>
    </source>
</evidence>
<evidence type="ECO:0000313" key="3">
    <source>
        <dbReference type="Proteomes" id="UP000030752"/>
    </source>
</evidence>
<accession>W2SC12</accession>
<evidence type="ECO:0000256" key="1">
    <source>
        <dbReference type="SAM" id="MobiDB-lite"/>
    </source>
</evidence>
<dbReference type="RefSeq" id="XP_008710978.1">
    <property type="nucleotide sequence ID" value="XM_008712756.1"/>
</dbReference>
<feature type="compositionally biased region" description="Basic and acidic residues" evidence="1">
    <location>
        <begin position="285"/>
        <end position="297"/>
    </location>
</feature>
<dbReference type="VEuPathDB" id="FungiDB:HMPREF1541_00450"/>
<dbReference type="InParanoid" id="W2SC12"/>
<feature type="region of interest" description="Disordered" evidence="1">
    <location>
        <begin position="223"/>
        <end position="250"/>
    </location>
</feature>
<protein>
    <submittedName>
        <fullName evidence="2">Uncharacterized protein</fullName>
    </submittedName>
</protein>
<dbReference type="AlphaFoldDB" id="W2SC12"/>
<dbReference type="Proteomes" id="UP000030752">
    <property type="component" value="Unassembled WGS sequence"/>
</dbReference>
<feature type="region of interest" description="Disordered" evidence="1">
    <location>
        <begin position="273"/>
        <end position="307"/>
    </location>
</feature>
<dbReference type="EMBL" id="KB822711">
    <property type="protein sequence ID" value="ETN46266.1"/>
    <property type="molecule type" value="Genomic_DNA"/>
</dbReference>
<dbReference type="GeneID" id="19967789"/>
<dbReference type="HOGENOM" id="CLU_046577_0_0_1"/>
<gene>
    <name evidence="2" type="ORF">HMPREF1541_00450</name>
</gene>
<dbReference type="OrthoDB" id="5365129at2759"/>
<keyword evidence="3" id="KW-1185">Reference proteome</keyword>
<organism evidence="2 3">
    <name type="scientific">Cyphellophora europaea (strain CBS 101466)</name>
    <name type="common">Phialophora europaea</name>
    <dbReference type="NCBI Taxonomy" id="1220924"/>
    <lineage>
        <taxon>Eukaryota</taxon>
        <taxon>Fungi</taxon>
        <taxon>Dikarya</taxon>
        <taxon>Ascomycota</taxon>
        <taxon>Pezizomycotina</taxon>
        <taxon>Eurotiomycetes</taxon>
        <taxon>Chaetothyriomycetidae</taxon>
        <taxon>Chaetothyriales</taxon>
        <taxon>Cyphellophoraceae</taxon>
        <taxon>Cyphellophora</taxon>
    </lineage>
</organism>
<proteinExistence type="predicted"/>
<name>W2SC12_CYPE1</name>
<reference evidence="2 3" key="1">
    <citation type="submission" date="2013-03" db="EMBL/GenBank/DDBJ databases">
        <title>The Genome Sequence of Phialophora europaea CBS 101466.</title>
        <authorList>
            <consortium name="The Broad Institute Genomics Platform"/>
            <person name="Cuomo C."/>
            <person name="de Hoog S."/>
            <person name="Gorbushina A."/>
            <person name="Walker B."/>
            <person name="Young S.K."/>
            <person name="Zeng Q."/>
            <person name="Gargeya S."/>
            <person name="Fitzgerald M."/>
            <person name="Haas B."/>
            <person name="Abouelleil A."/>
            <person name="Allen A.W."/>
            <person name="Alvarado L."/>
            <person name="Arachchi H.M."/>
            <person name="Berlin A.M."/>
            <person name="Chapman S.B."/>
            <person name="Gainer-Dewar J."/>
            <person name="Goldberg J."/>
            <person name="Griggs A."/>
            <person name="Gujja S."/>
            <person name="Hansen M."/>
            <person name="Howarth C."/>
            <person name="Imamovic A."/>
            <person name="Ireland A."/>
            <person name="Larimer J."/>
            <person name="McCowan C."/>
            <person name="Murphy C."/>
            <person name="Pearson M."/>
            <person name="Poon T.W."/>
            <person name="Priest M."/>
            <person name="Roberts A."/>
            <person name="Saif S."/>
            <person name="Shea T."/>
            <person name="Sisk P."/>
            <person name="Sykes S."/>
            <person name="Wortman J."/>
            <person name="Nusbaum C."/>
            <person name="Birren B."/>
        </authorList>
    </citation>
    <scope>NUCLEOTIDE SEQUENCE [LARGE SCALE GENOMIC DNA]</scope>
    <source>
        <strain evidence="2 3">CBS 101466</strain>
    </source>
</reference>
<sequence>MAFAGMWGGFLDRNEENIEKSSFGGQMPAVRLYDERGNLLGHASQYKTIPEGNFRDYAIEPSDGNNRRPSYVQLLENGNDAICIAGIGLKFPDGSEALIYGDIPHKLCGWQGFISTTEVDTKGSGANGHRPYCFWLDGDDTGYVSQEKQQHPHNQVVGFHMPRSVSFHIPDFDGQNGTIAAYKNDKALMCGSAPRLDAEFKKTSSIPVFKPQLVYPDAGIPEEEQKPTYLDPAYVRNPNSTRTARREPWPLSQQASSYDCIAGLWGDKDQCKEGHSIRSASPLDASEKPGDESEGPRGDGVAASAPPARPWYESQLVVSKSKESAYFAETLCNDPTVTGPDYVNTHEGKYCDMTASVVWPLCGSSVVEDCFDLEAREAVGKIPGNATDLDKVDAMNGLIGAVYLGAPVVKKLTRVVFMNDG</sequence>
<dbReference type="eggNOG" id="ENOG502SNA7">
    <property type="taxonomic scope" value="Eukaryota"/>
</dbReference>